<dbReference type="GO" id="GO:0016020">
    <property type="term" value="C:membrane"/>
    <property type="evidence" value="ECO:0007669"/>
    <property type="project" value="TreeGrafter"/>
</dbReference>
<dbReference type="InterPro" id="IPR002347">
    <property type="entry name" value="SDR_fam"/>
</dbReference>
<name>A0AAC9D1D7_9FLAO</name>
<dbReference type="InterPro" id="IPR036291">
    <property type="entry name" value="NAD(P)-bd_dom_sf"/>
</dbReference>
<dbReference type="Pfam" id="PF00106">
    <property type="entry name" value="adh_short"/>
    <property type="match status" value="1"/>
</dbReference>
<dbReference type="EC" id="1.2.1.-" evidence="4"/>
<dbReference type="PRINTS" id="PR00081">
    <property type="entry name" value="GDHRDH"/>
</dbReference>
<evidence type="ECO:0000256" key="3">
    <source>
        <dbReference type="RuleBase" id="RU000363"/>
    </source>
</evidence>
<evidence type="ECO:0000256" key="2">
    <source>
        <dbReference type="ARBA" id="ARBA00023002"/>
    </source>
</evidence>
<organism evidence="4 5">
    <name type="scientific">Flavobacterium anhuiense</name>
    <dbReference type="NCBI Taxonomy" id="459526"/>
    <lineage>
        <taxon>Bacteria</taxon>
        <taxon>Pseudomonadati</taxon>
        <taxon>Bacteroidota</taxon>
        <taxon>Flavobacteriia</taxon>
        <taxon>Flavobacteriales</taxon>
        <taxon>Flavobacteriaceae</taxon>
        <taxon>Flavobacterium</taxon>
    </lineage>
</organism>
<dbReference type="EMBL" id="CP016907">
    <property type="protein sequence ID" value="AOC93827.1"/>
    <property type="molecule type" value="Genomic_DNA"/>
</dbReference>
<evidence type="ECO:0000256" key="1">
    <source>
        <dbReference type="ARBA" id="ARBA00006484"/>
    </source>
</evidence>
<protein>
    <submittedName>
        <fullName evidence="4">Fatty acyl-CoA reductase</fullName>
        <ecNumber evidence="4">1.2.1.-</ecNumber>
    </submittedName>
</protein>
<dbReference type="AlphaFoldDB" id="A0AAC9D1D7"/>
<dbReference type="Proteomes" id="UP000093276">
    <property type="component" value="Chromosome"/>
</dbReference>
<accession>A0AAC9D1D7</accession>
<keyword evidence="2 4" id="KW-0560">Oxidoreductase</keyword>
<gene>
    <name evidence="4" type="primary">acr1_1</name>
    <name evidence="4" type="ORF">BB050_00682</name>
</gene>
<dbReference type="SUPFAM" id="SSF51735">
    <property type="entry name" value="NAD(P)-binding Rossmann-fold domains"/>
    <property type="match status" value="1"/>
</dbReference>
<dbReference type="GeneID" id="32306573"/>
<evidence type="ECO:0000313" key="5">
    <source>
        <dbReference type="Proteomes" id="UP000093276"/>
    </source>
</evidence>
<dbReference type="KEGG" id="fjg:BB050_00682"/>
<dbReference type="Gene3D" id="3.40.50.720">
    <property type="entry name" value="NAD(P)-binding Rossmann-like Domain"/>
    <property type="match status" value="1"/>
</dbReference>
<dbReference type="PANTHER" id="PTHR44196:SF1">
    <property type="entry name" value="DEHYDROGENASE_REDUCTASE SDR FAMILY MEMBER 7B"/>
    <property type="match status" value="1"/>
</dbReference>
<dbReference type="GO" id="GO:0016491">
    <property type="term" value="F:oxidoreductase activity"/>
    <property type="evidence" value="ECO:0007669"/>
    <property type="project" value="UniProtKB-KW"/>
</dbReference>
<comment type="similarity">
    <text evidence="1 3">Belongs to the short-chain dehydrogenases/reductases (SDR) family.</text>
</comment>
<evidence type="ECO:0000313" key="4">
    <source>
        <dbReference type="EMBL" id="AOC93827.1"/>
    </source>
</evidence>
<dbReference type="PRINTS" id="PR00080">
    <property type="entry name" value="SDRFAMILY"/>
</dbReference>
<dbReference type="PANTHER" id="PTHR44196">
    <property type="entry name" value="DEHYDROGENASE/REDUCTASE SDR FAMILY MEMBER 7B"/>
    <property type="match status" value="1"/>
</dbReference>
<sequence>MEISNNTIVITGGSSGLGFEMCRQFIEKGNNVITCSRSLEKLEEAKKRLPNLVIYKCDIARELECEDFAEWLRINYPKVNVLINNAAIANKAHFVEDRFLLEKMNEEFSVNLNAPIRLIKLLYPILIQNQNPKIINITTGLVYVPRTIYPFYNAAKSGLHSFTQVLREQLKKEKMKVIEVLFPVVDTPWHKENVPKIAISPQDAVSEMLESISQNQTEIRIAKVKLLYFLFRIAPRFAFRKINSL</sequence>
<proteinExistence type="inferred from homology"/>
<dbReference type="RefSeq" id="WP_066032595.1">
    <property type="nucleotide sequence ID" value="NZ_CP016907.1"/>
</dbReference>
<reference evidence="4 5" key="1">
    <citation type="submission" date="2016-08" db="EMBL/GenBank/DDBJ databases">
        <title>Complete genome sequence of Flavobacterium johnsoniae strain GSE09, a volatile-producing biocontrol agent isolated from cucumber (Cucumis sativus).</title>
        <authorList>
            <person name="Jeong J.-J."/>
            <person name="Oh J.Y."/>
            <person name="Jim Y.J."/>
            <person name="Sang M.K."/>
            <person name="Kim K.D."/>
        </authorList>
    </citation>
    <scope>NUCLEOTIDE SEQUENCE [LARGE SCALE GENOMIC DNA]</scope>
    <source>
        <strain evidence="4 5">GSE09</strain>
    </source>
</reference>